<gene>
    <name evidence="10" type="ORF">DFP72DRAFT_12447</name>
</gene>
<dbReference type="PANTHER" id="PTHR34992">
    <property type="entry name" value="HYPHAL ANASTAMOSIS-7 PROTEIN"/>
    <property type="match status" value="1"/>
</dbReference>
<evidence type="ECO:0000313" key="11">
    <source>
        <dbReference type="Proteomes" id="UP000521943"/>
    </source>
</evidence>
<keyword evidence="2" id="KW-1003">Cell membrane</keyword>
<evidence type="ECO:0000256" key="3">
    <source>
        <dbReference type="ARBA" id="ARBA00022622"/>
    </source>
</evidence>
<comment type="subcellular location">
    <subcellularLocation>
        <location evidence="1">Cell membrane</location>
        <topology evidence="1">Lipid-anchor</topology>
        <topology evidence="1">GPI-anchor</topology>
    </subcellularLocation>
</comment>
<evidence type="ECO:0000256" key="4">
    <source>
        <dbReference type="ARBA" id="ARBA00022729"/>
    </source>
</evidence>
<evidence type="ECO:0000256" key="6">
    <source>
        <dbReference type="ARBA" id="ARBA00023180"/>
    </source>
</evidence>
<dbReference type="GO" id="GO:0005886">
    <property type="term" value="C:plasma membrane"/>
    <property type="evidence" value="ECO:0007669"/>
    <property type="project" value="UniProtKB-SubCell"/>
</dbReference>
<evidence type="ECO:0000256" key="8">
    <source>
        <dbReference type="SAM" id="SignalP"/>
    </source>
</evidence>
<dbReference type="Proteomes" id="UP000521943">
    <property type="component" value="Unassembled WGS sequence"/>
</dbReference>
<sequence length="203" mass="20920">MLFSVLAALALCATSVNAHFLLLSPVPRGEFVEDNEVNFCGGYNDAVSNRSTFPLSGGSFSINTPHIGFTVGVLLSTEKDPNSWESFSMNGTQTFVRDYAKEEDAGTFCIPLDIAAAKIPGAVDGANVTIQVVFQGGDGNLYQCADLTLSSNLTAVSNASCTNTTTSSSSSTGGNSGVGQLEYLSTFATASALSLAGLAAAFL</sequence>
<keyword evidence="3" id="KW-0336">GPI-anchor</keyword>
<evidence type="ECO:0000256" key="5">
    <source>
        <dbReference type="ARBA" id="ARBA00023136"/>
    </source>
</evidence>
<dbReference type="InterPro" id="IPR046936">
    <property type="entry name" value="BIM1-like"/>
</dbReference>
<proteinExistence type="predicted"/>
<evidence type="ECO:0000256" key="7">
    <source>
        <dbReference type="ARBA" id="ARBA00023288"/>
    </source>
</evidence>
<keyword evidence="4 8" id="KW-0732">Signal</keyword>
<dbReference type="AlphaFoldDB" id="A0A8H6IKN1"/>
<feature type="signal peptide" evidence="8">
    <location>
        <begin position="1"/>
        <end position="18"/>
    </location>
</feature>
<keyword evidence="11" id="KW-1185">Reference proteome</keyword>
<dbReference type="InterPro" id="IPR046530">
    <property type="entry name" value="BIM1-like_dom"/>
</dbReference>
<keyword evidence="7" id="KW-0449">Lipoprotein</keyword>
<dbReference type="OrthoDB" id="2146436at2759"/>
<name>A0A8H6IKN1_9AGAR</name>
<dbReference type="EMBL" id="JACGCI010000001">
    <property type="protein sequence ID" value="KAF6766267.1"/>
    <property type="molecule type" value="Genomic_DNA"/>
</dbReference>
<evidence type="ECO:0000256" key="1">
    <source>
        <dbReference type="ARBA" id="ARBA00004609"/>
    </source>
</evidence>
<dbReference type="CDD" id="cd21176">
    <property type="entry name" value="LPMO_auxiliary-like"/>
    <property type="match status" value="1"/>
</dbReference>
<keyword evidence="6" id="KW-0325">Glycoprotein</keyword>
<dbReference type="Pfam" id="PF20238">
    <property type="entry name" value="BIM1-like_dom"/>
    <property type="match status" value="1"/>
</dbReference>
<evidence type="ECO:0000256" key="2">
    <source>
        <dbReference type="ARBA" id="ARBA00022475"/>
    </source>
</evidence>
<feature type="chain" id="PRO_5034712923" description="Copper acquisition factor BIM1-like domain-containing protein" evidence="8">
    <location>
        <begin position="19"/>
        <end position="203"/>
    </location>
</feature>
<feature type="domain" description="Copper acquisition factor BIM1-like" evidence="9">
    <location>
        <begin position="17"/>
        <end position="165"/>
    </location>
</feature>
<evidence type="ECO:0000313" key="10">
    <source>
        <dbReference type="EMBL" id="KAF6766267.1"/>
    </source>
</evidence>
<dbReference type="GO" id="GO:0098552">
    <property type="term" value="C:side of membrane"/>
    <property type="evidence" value="ECO:0007669"/>
    <property type="project" value="UniProtKB-KW"/>
</dbReference>
<organism evidence="10 11">
    <name type="scientific">Ephemerocybe angulata</name>
    <dbReference type="NCBI Taxonomy" id="980116"/>
    <lineage>
        <taxon>Eukaryota</taxon>
        <taxon>Fungi</taxon>
        <taxon>Dikarya</taxon>
        <taxon>Basidiomycota</taxon>
        <taxon>Agaricomycotina</taxon>
        <taxon>Agaricomycetes</taxon>
        <taxon>Agaricomycetidae</taxon>
        <taxon>Agaricales</taxon>
        <taxon>Agaricineae</taxon>
        <taxon>Psathyrellaceae</taxon>
        <taxon>Ephemerocybe</taxon>
    </lineage>
</organism>
<protein>
    <recommendedName>
        <fullName evidence="9">Copper acquisition factor BIM1-like domain-containing protein</fullName>
    </recommendedName>
</protein>
<accession>A0A8H6IKN1</accession>
<comment type="caution">
    <text evidence="10">The sequence shown here is derived from an EMBL/GenBank/DDBJ whole genome shotgun (WGS) entry which is preliminary data.</text>
</comment>
<evidence type="ECO:0000259" key="9">
    <source>
        <dbReference type="Pfam" id="PF20238"/>
    </source>
</evidence>
<keyword evidence="5" id="KW-0472">Membrane</keyword>
<reference evidence="10 11" key="1">
    <citation type="submission" date="2020-07" db="EMBL/GenBank/DDBJ databases">
        <title>Comparative genomics of pyrophilous fungi reveals a link between fire events and developmental genes.</title>
        <authorList>
            <consortium name="DOE Joint Genome Institute"/>
            <person name="Steindorff A.S."/>
            <person name="Carver A."/>
            <person name="Calhoun S."/>
            <person name="Stillman K."/>
            <person name="Liu H."/>
            <person name="Lipzen A."/>
            <person name="Pangilinan J."/>
            <person name="Labutti K."/>
            <person name="Bruns T.D."/>
            <person name="Grigoriev I.V."/>
        </authorList>
    </citation>
    <scope>NUCLEOTIDE SEQUENCE [LARGE SCALE GENOMIC DNA]</scope>
    <source>
        <strain evidence="10 11">CBS 144469</strain>
    </source>
</reference>